<proteinExistence type="predicted"/>
<organism evidence="1 2">
    <name type="scientific">Calothrix parasitica NIES-267</name>
    <dbReference type="NCBI Taxonomy" id="1973488"/>
    <lineage>
        <taxon>Bacteria</taxon>
        <taxon>Bacillati</taxon>
        <taxon>Cyanobacteriota</taxon>
        <taxon>Cyanophyceae</taxon>
        <taxon>Nostocales</taxon>
        <taxon>Calotrichaceae</taxon>
        <taxon>Calothrix</taxon>
    </lineage>
</organism>
<evidence type="ECO:0000313" key="2">
    <source>
        <dbReference type="Proteomes" id="UP000218418"/>
    </source>
</evidence>
<dbReference type="Proteomes" id="UP000218418">
    <property type="component" value="Chromosome"/>
</dbReference>
<evidence type="ECO:0000313" key="1">
    <source>
        <dbReference type="EMBL" id="BAY84321.1"/>
    </source>
</evidence>
<keyword evidence="1" id="KW-0401">Integrin</keyword>
<dbReference type="AlphaFoldDB" id="A0A1Z4LT36"/>
<keyword evidence="2" id="KW-1185">Reference proteome</keyword>
<dbReference type="GO" id="GO:0007229">
    <property type="term" value="P:integrin-mediated signaling pathway"/>
    <property type="evidence" value="ECO:0007669"/>
    <property type="project" value="UniProtKB-KW"/>
</dbReference>
<accession>A0A1Z4LT36</accession>
<name>A0A1Z4LT36_9CYAN</name>
<sequence length="665" mass="69917">MTGGISLEPESITGYFALESEEGWENPFGIPDATLRNVGFQIGATYAPPFIDNIGIIGDLQFGNYDIASAVLFDTNDVDNFALVSTLNEPLSLLDLLTGPVASYALSQAGNKVGAINKVTNLLDNILDVTIESIDTDGDGENDPLISIVPVATTIAGIEIEEGFGVNGAINAWGQEGTIYLNANQSDGSIQGGLELERIDIGKGILVVEGSNGEDVNFDLSVSALETSFGGSAKVTFLGQELLDVDFSASQSGLEFAYTSDGIIQSALSVTLDDSGFAANGSMDFDVDFDVNLGSLGTVGIDASLNAYAEMSFDANGFNGSIDGSVNVYGETINFSLSLDVPPSDLSKLYDLIVDDIASAVKNAATSIFADVSEWANAVANGVVDASEDVANVAKNVYGASEQAAIDAYKTIGGTSTDIANGLRNTYSKTQGQITSLLKNNAYSLNDVGDALKSVYNLGSNAMANQLKQFYGVTGVGNYLKSGYNLSSNQMASVLKGASYGLNDVGNYLKSGFRLNSNQMASVLKGASYGLNDVGNYLKSGFRLNSSQMASVLKGASYGLNDVGNYLKSGYRLSSSSMTSVLKGAGYGLNDIGNFLESSYRLSAKDISKALKSVGFDTDDVGDFLRKDLGLSKNDALKTLKKAGFSGSSVKKLAKKFGFKKWWKF</sequence>
<reference evidence="1 2" key="1">
    <citation type="submission" date="2017-06" db="EMBL/GenBank/DDBJ databases">
        <title>Genome sequencing of cyanobaciteial culture collection at National Institute for Environmental Studies (NIES).</title>
        <authorList>
            <person name="Hirose Y."/>
            <person name="Shimura Y."/>
            <person name="Fujisawa T."/>
            <person name="Nakamura Y."/>
            <person name="Kawachi M."/>
        </authorList>
    </citation>
    <scope>NUCLEOTIDE SEQUENCE [LARGE SCALE GENOMIC DNA]</scope>
    <source>
        <strain evidence="1 2">NIES-267</strain>
    </source>
</reference>
<protein>
    <submittedName>
        <fullName evidence="1">Na-Ca exchanger/integrin-beta4</fullName>
    </submittedName>
</protein>
<dbReference type="OrthoDB" id="474186at2"/>
<gene>
    <name evidence="1" type="ORF">NIES267_38170</name>
</gene>
<dbReference type="EMBL" id="AP018227">
    <property type="protein sequence ID" value="BAY84321.1"/>
    <property type="molecule type" value="Genomic_DNA"/>
</dbReference>